<gene>
    <name evidence="2" type="ORF">ABID37_000271</name>
</gene>
<evidence type="ECO:0000256" key="1">
    <source>
        <dbReference type="SAM" id="MobiDB-lite"/>
    </source>
</evidence>
<accession>A0ABV2MWX4</accession>
<reference evidence="2 3" key="1">
    <citation type="submission" date="2024-06" db="EMBL/GenBank/DDBJ databases">
        <title>Genomic Encyclopedia of Type Strains, Phase IV (KMG-IV): sequencing the most valuable type-strain genomes for metagenomic binning, comparative biology and taxonomic classification.</title>
        <authorList>
            <person name="Goeker M."/>
        </authorList>
    </citation>
    <scope>NUCLEOTIDE SEQUENCE [LARGE SCALE GENOMIC DNA]</scope>
    <source>
        <strain evidence="2 3">DSM 27865</strain>
    </source>
</reference>
<keyword evidence="3" id="KW-1185">Reference proteome</keyword>
<protein>
    <submittedName>
        <fullName evidence="2">Uncharacterized protein</fullName>
    </submittedName>
</protein>
<sequence length="59" mass="6335">MSAVQAARQTALSALNNPRFGAMLERISDPRASESVMMMQRGESPAADQASVLSSYAEF</sequence>
<feature type="region of interest" description="Disordered" evidence="1">
    <location>
        <begin position="40"/>
        <end position="59"/>
    </location>
</feature>
<dbReference type="EMBL" id="JBEPML010000001">
    <property type="protein sequence ID" value="MET3790087.1"/>
    <property type="molecule type" value="Genomic_DNA"/>
</dbReference>
<dbReference type="RefSeq" id="WP_354192174.1">
    <property type="nucleotide sequence ID" value="NZ_JBEPML010000001.1"/>
</dbReference>
<comment type="caution">
    <text evidence="2">The sequence shown here is derived from an EMBL/GenBank/DDBJ whole genome shotgun (WGS) entry which is preliminary data.</text>
</comment>
<evidence type="ECO:0000313" key="3">
    <source>
        <dbReference type="Proteomes" id="UP001549076"/>
    </source>
</evidence>
<organism evidence="2 3">
    <name type="scientific">Aquamicrobium terrae</name>
    <dbReference type="NCBI Taxonomy" id="1324945"/>
    <lineage>
        <taxon>Bacteria</taxon>
        <taxon>Pseudomonadati</taxon>
        <taxon>Pseudomonadota</taxon>
        <taxon>Alphaproteobacteria</taxon>
        <taxon>Hyphomicrobiales</taxon>
        <taxon>Phyllobacteriaceae</taxon>
        <taxon>Aquamicrobium</taxon>
    </lineage>
</organism>
<evidence type="ECO:0000313" key="2">
    <source>
        <dbReference type="EMBL" id="MET3790087.1"/>
    </source>
</evidence>
<proteinExistence type="predicted"/>
<name>A0ABV2MWX4_9HYPH</name>
<dbReference type="Proteomes" id="UP001549076">
    <property type="component" value="Unassembled WGS sequence"/>
</dbReference>